<gene>
    <name evidence="11" type="ORF">CH63R_06557</name>
</gene>
<keyword evidence="7 9" id="KW-0503">Monooxygenase</keyword>
<dbReference type="PRINTS" id="PR00385">
    <property type="entry name" value="P450"/>
</dbReference>
<organism evidence="11 12">
    <name type="scientific">Colletotrichum higginsianum (strain IMI 349063)</name>
    <name type="common">Crucifer anthracnose fungus</name>
    <dbReference type="NCBI Taxonomy" id="759273"/>
    <lineage>
        <taxon>Eukaryota</taxon>
        <taxon>Fungi</taxon>
        <taxon>Dikarya</taxon>
        <taxon>Ascomycota</taxon>
        <taxon>Pezizomycotina</taxon>
        <taxon>Sordariomycetes</taxon>
        <taxon>Hypocreomycetidae</taxon>
        <taxon>Glomerellales</taxon>
        <taxon>Glomerellaceae</taxon>
        <taxon>Colletotrichum</taxon>
        <taxon>Colletotrichum destructivum species complex</taxon>
    </lineage>
</organism>
<evidence type="ECO:0000256" key="7">
    <source>
        <dbReference type="ARBA" id="ARBA00023033"/>
    </source>
</evidence>
<evidence type="ECO:0000256" key="1">
    <source>
        <dbReference type="ARBA" id="ARBA00001971"/>
    </source>
</evidence>
<evidence type="ECO:0000313" key="12">
    <source>
        <dbReference type="Proteomes" id="UP000092177"/>
    </source>
</evidence>
<dbReference type="GO" id="GO:0020037">
    <property type="term" value="F:heme binding"/>
    <property type="evidence" value="ECO:0007669"/>
    <property type="project" value="InterPro"/>
</dbReference>
<dbReference type="PRINTS" id="PR00463">
    <property type="entry name" value="EP450I"/>
</dbReference>
<dbReference type="InterPro" id="IPR036396">
    <property type="entry name" value="Cyt_P450_sf"/>
</dbReference>
<feature type="binding site" description="axial binding residue" evidence="8">
    <location>
        <position position="469"/>
    </location>
    <ligand>
        <name>heme</name>
        <dbReference type="ChEBI" id="CHEBI:30413"/>
    </ligand>
    <ligandPart>
        <name>Fe</name>
        <dbReference type="ChEBI" id="CHEBI:18248"/>
    </ligandPart>
</feature>
<dbReference type="InterPro" id="IPR050364">
    <property type="entry name" value="Cytochrome_P450_fung"/>
</dbReference>
<dbReference type="Gene3D" id="1.10.630.10">
    <property type="entry name" value="Cytochrome P450"/>
    <property type="match status" value="1"/>
</dbReference>
<protein>
    <submittedName>
        <fullName evidence="11">O-methylsterigmatocystin oxidoreductase</fullName>
    </submittedName>
</protein>
<accession>A0A1B7YFS6</accession>
<keyword evidence="10" id="KW-1133">Transmembrane helix</keyword>
<dbReference type="SUPFAM" id="SSF48264">
    <property type="entry name" value="Cytochrome P450"/>
    <property type="match status" value="1"/>
</dbReference>
<keyword evidence="5 9" id="KW-0560">Oxidoreductase</keyword>
<keyword evidence="3 8" id="KW-0349">Heme</keyword>
<dbReference type="PANTHER" id="PTHR46300:SF7">
    <property type="entry name" value="P450, PUTATIVE (EUROFUNG)-RELATED"/>
    <property type="match status" value="1"/>
</dbReference>
<evidence type="ECO:0000256" key="4">
    <source>
        <dbReference type="ARBA" id="ARBA00022723"/>
    </source>
</evidence>
<comment type="caution">
    <text evidence="11">The sequence shown here is derived from an EMBL/GenBank/DDBJ whole genome shotgun (WGS) entry which is preliminary data.</text>
</comment>
<evidence type="ECO:0000256" key="6">
    <source>
        <dbReference type="ARBA" id="ARBA00023004"/>
    </source>
</evidence>
<feature type="transmembrane region" description="Helical" evidence="10">
    <location>
        <begin position="6"/>
        <end position="24"/>
    </location>
</feature>
<evidence type="ECO:0000256" key="8">
    <source>
        <dbReference type="PIRSR" id="PIRSR602401-1"/>
    </source>
</evidence>
<dbReference type="EMBL" id="LTAN01000004">
    <property type="protein sequence ID" value="OBR10865.1"/>
    <property type="molecule type" value="Genomic_DNA"/>
</dbReference>
<dbReference type="KEGG" id="chig:CH63R_06557"/>
<evidence type="ECO:0000256" key="10">
    <source>
        <dbReference type="SAM" id="Phobius"/>
    </source>
</evidence>
<dbReference type="Pfam" id="PF00067">
    <property type="entry name" value="p450"/>
    <property type="match status" value="1"/>
</dbReference>
<dbReference type="VEuPathDB" id="FungiDB:CH63R_06557"/>
<dbReference type="OrthoDB" id="2789670at2759"/>
<comment type="similarity">
    <text evidence="2 9">Belongs to the cytochrome P450 family.</text>
</comment>
<dbReference type="InterPro" id="IPR001128">
    <property type="entry name" value="Cyt_P450"/>
</dbReference>
<name>A0A1B7YFS6_COLHI</name>
<dbReference type="Proteomes" id="UP000092177">
    <property type="component" value="Chromosome 4"/>
</dbReference>
<dbReference type="GO" id="GO:0005506">
    <property type="term" value="F:iron ion binding"/>
    <property type="evidence" value="ECO:0007669"/>
    <property type="project" value="InterPro"/>
</dbReference>
<evidence type="ECO:0000256" key="2">
    <source>
        <dbReference type="ARBA" id="ARBA00010617"/>
    </source>
</evidence>
<dbReference type="PANTHER" id="PTHR46300">
    <property type="entry name" value="P450, PUTATIVE (EUROFUNG)-RELATED-RELATED"/>
    <property type="match status" value="1"/>
</dbReference>
<comment type="cofactor">
    <cofactor evidence="1 8">
        <name>heme</name>
        <dbReference type="ChEBI" id="CHEBI:30413"/>
    </cofactor>
</comment>
<dbReference type="PROSITE" id="PS00086">
    <property type="entry name" value="CYTOCHROME_P450"/>
    <property type="match status" value="1"/>
</dbReference>
<keyword evidence="10" id="KW-0472">Membrane</keyword>
<dbReference type="GeneID" id="28865639"/>
<reference evidence="12" key="1">
    <citation type="journal article" date="2017" name="BMC Genomics">
        <title>Gapless genome assembly of Colletotrichum higginsianum reveals chromosome structure and association of transposable elements with secondary metabolite gene clusters.</title>
        <authorList>
            <person name="Dallery J.-F."/>
            <person name="Lapalu N."/>
            <person name="Zampounis A."/>
            <person name="Pigne S."/>
            <person name="Luyten I."/>
            <person name="Amselem J."/>
            <person name="Wittenberg A.H.J."/>
            <person name="Zhou S."/>
            <person name="de Queiroz M.V."/>
            <person name="Robin G.P."/>
            <person name="Auger A."/>
            <person name="Hainaut M."/>
            <person name="Henrissat B."/>
            <person name="Kim K.-T."/>
            <person name="Lee Y.-H."/>
            <person name="Lespinet O."/>
            <person name="Schwartz D.C."/>
            <person name="Thon M.R."/>
            <person name="O'Connell R.J."/>
        </authorList>
    </citation>
    <scope>NUCLEOTIDE SEQUENCE [LARGE SCALE GENOMIC DNA]</scope>
    <source>
        <strain evidence="12">IMI 349063</strain>
    </source>
</reference>
<keyword evidence="10" id="KW-0812">Transmembrane</keyword>
<evidence type="ECO:0000256" key="3">
    <source>
        <dbReference type="ARBA" id="ARBA00022617"/>
    </source>
</evidence>
<dbReference type="GO" id="GO:0016705">
    <property type="term" value="F:oxidoreductase activity, acting on paired donors, with incorporation or reduction of molecular oxygen"/>
    <property type="evidence" value="ECO:0007669"/>
    <property type="project" value="InterPro"/>
</dbReference>
<evidence type="ECO:0000313" key="11">
    <source>
        <dbReference type="EMBL" id="OBR10865.1"/>
    </source>
</evidence>
<dbReference type="InterPro" id="IPR017972">
    <property type="entry name" value="Cyt_P450_CS"/>
</dbReference>
<dbReference type="RefSeq" id="XP_018159382.1">
    <property type="nucleotide sequence ID" value="XM_018301532.1"/>
</dbReference>
<dbReference type="AlphaFoldDB" id="A0A1B7YFS6"/>
<keyword evidence="6 8" id="KW-0408">Iron</keyword>
<evidence type="ECO:0000256" key="9">
    <source>
        <dbReference type="RuleBase" id="RU000461"/>
    </source>
</evidence>
<dbReference type="GO" id="GO:0004497">
    <property type="term" value="F:monooxygenase activity"/>
    <property type="evidence" value="ECO:0007669"/>
    <property type="project" value="UniProtKB-KW"/>
</dbReference>
<proteinExistence type="inferred from homology"/>
<keyword evidence="12" id="KW-1185">Reference proteome</keyword>
<evidence type="ECO:0000256" key="5">
    <source>
        <dbReference type="ARBA" id="ARBA00023002"/>
    </source>
</evidence>
<dbReference type="CDD" id="cd11065">
    <property type="entry name" value="CYP64-like"/>
    <property type="match status" value="1"/>
</dbReference>
<dbReference type="InterPro" id="IPR002401">
    <property type="entry name" value="Cyt_P450_E_grp-I"/>
</dbReference>
<sequence>MKDSYLAIAFGTVLLITYIIDNLLQAKKKNAGLLPLPPGPKGLPFVGNLRDMPTPEVLAAHHWAKHRDLYGPISTVRVLGNTLIILNDAQVVFDLFEKQSLVFSSRPKQYFSFELVGWKHGTGGQQYNDTLRYHRRSFARIIGTHATASQYNKLQEAEVGHFLLHVLDDPEGFREYIQKSVKAFPSIRYTERLASTRLTISATRQAGSVILQIVYGYNTEQSKKDPLLAMMTKVMDDLTKSAAPGAFLVDIFPALRFVPSWFPATGWKKIAKRMAFDLREAVEKPYAFVENQRAEGNNRLSYLSKLIETSGDTPEEMHRNKWSAASLYGGGSDTTVASIAAFFLVMTVFPEVQQKAQAEIDRVVGAERLPTLDDRERLPYVDALAKEVLRWHPIVPMGVPHSNSEDATYRGYRIPKDAILLPNIWWLTHDPAVYQDPTDFRPERHLEGQDREPEFDPRRLVFGFGRRICPGKILAESSLFLNIAQSLAVFDIAKKVVDGKVVEPKVDFEDGLISHPMDFETSIKPRSPRHEELVRSIEQTFPWKESDAEVLERMKG</sequence>
<keyword evidence="4 8" id="KW-0479">Metal-binding</keyword>